<keyword evidence="3" id="KW-1185">Reference proteome</keyword>
<gene>
    <name evidence="2" type="primary">106093322</name>
</gene>
<feature type="region of interest" description="Disordered" evidence="1">
    <location>
        <begin position="72"/>
        <end position="142"/>
    </location>
</feature>
<reference evidence="2" key="1">
    <citation type="submission" date="2020-05" db="UniProtKB">
        <authorList>
            <consortium name="EnsemblMetazoa"/>
        </authorList>
    </citation>
    <scope>IDENTIFICATION</scope>
    <source>
        <strain evidence="2">USDA</strain>
    </source>
</reference>
<protein>
    <submittedName>
        <fullName evidence="2">Uncharacterized protein</fullName>
    </submittedName>
</protein>
<dbReference type="EnsemblMetazoa" id="SCAU015391-RA">
    <property type="protein sequence ID" value="SCAU015391-PA"/>
    <property type="gene ID" value="SCAU015391"/>
</dbReference>
<feature type="compositionally biased region" description="Basic and acidic residues" evidence="1">
    <location>
        <begin position="106"/>
        <end position="119"/>
    </location>
</feature>
<organism evidence="2 3">
    <name type="scientific">Stomoxys calcitrans</name>
    <name type="common">Stable fly</name>
    <name type="synonym">Conops calcitrans</name>
    <dbReference type="NCBI Taxonomy" id="35570"/>
    <lineage>
        <taxon>Eukaryota</taxon>
        <taxon>Metazoa</taxon>
        <taxon>Ecdysozoa</taxon>
        <taxon>Arthropoda</taxon>
        <taxon>Hexapoda</taxon>
        <taxon>Insecta</taxon>
        <taxon>Pterygota</taxon>
        <taxon>Neoptera</taxon>
        <taxon>Endopterygota</taxon>
        <taxon>Diptera</taxon>
        <taxon>Brachycera</taxon>
        <taxon>Muscomorpha</taxon>
        <taxon>Muscoidea</taxon>
        <taxon>Muscidae</taxon>
        <taxon>Stomoxys</taxon>
    </lineage>
</organism>
<name>A0A1I8QAJ8_STOCA</name>
<evidence type="ECO:0000313" key="3">
    <source>
        <dbReference type="Proteomes" id="UP000095300"/>
    </source>
</evidence>
<dbReference type="AlphaFoldDB" id="A0A1I8QAJ8"/>
<evidence type="ECO:0000313" key="2">
    <source>
        <dbReference type="EnsemblMetazoa" id="SCAU015391-PA"/>
    </source>
</evidence>
<dbReference type="Proteomes" id="UP000095300">
    <property type="component" value="Unassembled WGS sequence"/>
</dbReference>
<dbReference type="VEuPathDB" id="VectorBase:SCAU015391"/>
<feature type="region of interest" description="Disordered" evidence="1">
    <location>
        <begin position="1"/>
        <end position="21"/>
    </location>
</feature>
<feature type="compositionally biased region" description="Low complexity" evidence="1">
    <location>
        <begin position="10"/>
        <end position="21"/>
    </location>
</feature>
<sequence length="142" mass="15291">MLMDNGGSGNTSTLNNNNNNTKLSSGLGVINKVDGHDSSIGGGVTCNSSANGNCPGDTTIGACLLSKDDHHASRPYKTNVNDSHDDEEENDDENNLNKPGIDNYDNDEKKMMEMIRKDAEDDEDEDENNATVSVSIMKTSTY</sequence>
<accession>A0A1I8QAJ8</accession>
<proteinExistence type="predicted"/>
<feature type="compositionally biased region" description="Acidic residues" evidence="1">
    <location>
        <begin position="84"/>
        <end position="94"/>
    </location>
</feature>
<evidence type="ECO:0000256" key="1">
    <source>
        <dbReference type="SAM" id="MobiDB-lite"/>
    </source>
</evidence>
<feature type="compositionally biased region" description="Polar residues" evidence="1">
    <location>
        <begin position="131"/>
        <end position="142"/>
    </location>
</feature>